<keyword evidence="3" id="KW-1185">Reference proteome</keyword>
<feature type="compositionally biased region" description="Polar residues" evidence="1">
    <location>
        <begin position="162"/>
        <end position="176"/>
    </location>
</feature>
<dbReference type="Proteomes" id="UP000735302">
    <property type="component" value="Unassembled WGS sequence"/>
</dbReference>
<evidence type="ECO:0000313" key="3">
    <source>
        <dbReference type="Proteomes" id="UP000735302"/>
    </source>
</evidence>
<reference evidence="2 3" key="1">
    <citation type="journal article" date="2021" name="Elife">
        <title>Chloroplast acquisition without the gene transfer in kleptoplastic sea slugs, Plakobranchus ocellatus.</title>
        <authorList>
            <person name="Maeda T."/>
            <person name="Takahashi S."/>
            <person name="Yoshida T."/>
            <person name="Shimamura S."/>
            <person name="Takaki Y."/>
            <person name="Nagai Y."/>
            <person name="Toyoda A."/>
            <person name="Suzuki Y."/>
            <person name="Arimoto A."/>
            <person name="Ishii H."/>
            <person name="Satoh N."/>
            <person name="Nishiyama T."/>
            <person name="Hasebe M."/>
            <person name="Maruyama T."/>
            <person name="Minagawa J."/>
            <person name="Obokata J."/>
            <person name="Shigenobu S."/>
        </authorList>
    </citation>
    <scope>NUCLEOTIDE SEQUENCE [LARGE SCALE GENOMIC DNA]</scope>
</reference>
<evidence type="ECO:0000256" key="1">
    <source>
        <dbReference type="SAM" id="MobiDB-lite"/>
    </source>
</evidence>
<protein>
    <submittedName>
        <fullName evidence="2">Uncharacterized protein</fullName>
    </submittedName>
</protein>
<feature type="region of interest" description="Disordered" evidence="1">
    <location>
        <begin position="152"/>
        <end position="176"/>
    </location>
</feature>
<sequence>MRHVNTLPVRLLTSAIRLDSVIKELRPKEKNPLRMIFFVRMLSKDYLNWKASLSPSSPHSVTSHPAVNTAQYHTQQSTLYKITPGSPLSTISHSAVHIAQYHNRESRQHNITPGSPHRATSHPAVHTGQHHTRQSTQHNITFRTLHRDTKLVAPEDALSPPSEYTLTTSSQKVYFH</sequence>
<dbReference type="AlphaFoldDB" id="A0AAV4AXB7"/>
<name>A0AAV4AXB7_9GAST</name>
<feature type="region of interest" description="Disordered" evidence="1">
    <location>
        <begin position="105"/>
        <end position="138"/>
    </location>
</feature>
<evidence type="ECO:0000313" key="2">
    <source>
        <dbReference type="EMBL" id="GFO11460.1"/>
    </source>
</evidence>
<organism evidence="2 3">
    <name type="scientific">Plakobranchus ocellatus</name>
    <dbReference type="NCBI Taxonomy" id="259542"/>
    <lineage>
        <taxon>Eukaryota</taxon>
        <taxon>Metazoa</taxon>
        <taxon>Spiralia</taxon>
        <taxon>Lophotrochozoa</taxon>
        <taxon>Mollusca</taxon>
        <taxon>Gastropoda</taxon>
        <taxon>Heterobranchia</taxon>
        <taxon>Euthyneura</taxon>
        <taxon>Panpulmonata</taxon>
        <taxon>Sacoglossa</taxon>
        <taxon>Placobranchoidea</taxon>
        <taxon>Plakobranchidae</taxon>
        <taxon>Plakobranchus</taxon>
    </lineage>
</organism>
<comment type="caution">
    <text evidence="2">The sequence shown here is derived from an EMBL/GenBank/DDBJ whole genome shotgun (WGS) entry which is preliminary data.</text>
</comment>
<proteinExistence type="predicted"/>
<accession>A0AAV4AXB7</accession>
<gene>
    <name evidence="2" type="ORF">PoB_003796500</name>
</gene>
<dbReference type="EMBL" id="BLXT01004307">
    <property type="protein sequence ID" value="GFO11460.1"/>
    <property type="molecule type" value="Genomic_DNA"/>
</dbReference>